<keyword evidence="2" id="KW-0732">Signal</keyword>
<dbReference type="OrthoDB" id="4510104at2759"/>
<dbReference type="Proteomes" id="UP000234585">
    <property type="component" value="Unassembled WGS sequence"/>
</dbReference>
<dbReference type="AlphaFoldDB" id="A0A2I2F874"/>
<feature type="region of interest" description="Disordered" evidence="1">
    <location>
        <begin position="58"/>
        <end position="82"/>
    </location>
</feature>
<feature type="region of interest" description="Disordered" evidence="1">
    <location>
        <begin position="132"/>
        <end position="152"/>
    </location>
</feature>
<gene>
    <name evidence="3" type="ORF">BDW47DRAFT_126970</name>
</gene>
<keyword evidence="4" id="KW-1185">Reference proteome</keyword>
<feature type="signal peptide" evidence="2">
    <location>
        <begin position="1"/>
        <end position="21"/>
    </location>
</feature>
<protein>
    <submittedName>
        <fullName evidence="3">Uncharacterized protein</fullName>
    </submittedName>
</protein>
<sequence length="202" mass="22699">MQLTTILFAVYAYALFPLAYALNPRATLQNCHNVDRLDRTVQRMHPILFKLSDMHKGKFSPPSNKTVTTGGPGHGRRHAHGDKEARDFSDFIQKIESLHELLTHSQDKIASKRLTCQTPATGAKLLTARDLRIRDDDDDDEEEEEDEHDHSHCGLDDVIDELLEAVECLLSFLFGLLGGVVELVFHLLEGVAKIIGEMLDLD</sequence>
<dbReference type="EMBL" id="KZ559148">
    <property type="protein sequence ID" value="PLB36830.1"/>
    <property type="molecule type" value="Genomic_DNA"/>
</dbReference>
<reference evidence="3 4" key="1">
    <citation type="submission" date="2017-12" db="EMBL/GenBank/DDBJ databases">
        <authorList>
            <consortium name="DOE Joint Genome Institute"/>
            <person name="Haridas S."/>
            <person name="Kjaerbolling I."/>
            <person name="Vesth T.C."/>
            <person name="Frisvad J.C."/>
            <person name="Nybo J.L."/>
            <person name="Theobald S."/>
            <person name="Kuo A."/>
            <person name="Bowyer P."/>
            <person name="Matsuda Y."/>
            <person name="Mondo S."/>
            <person name="Lyhne E.K."/>
            <person name="Kogle M.E."/>
            <person name="Clum A."/>
            <person name="Lipzen A."/>
            <person name="Salamov A."/>
            <person name="Ngan C.Y."/>
            <person name="Daum C."/>
            <person name="Chiniquy J."/>
            <person name="Barry K."/>
            <person name="LaButti K."/>
            <person name="Simmons B.A."/>
            <person name="Magnuson J.K."/>
            <person name="Mortensen U.H."/>
            <person name="Larsen T.O."/>
            <person name="Grigoriev I.V."/>
            <person name="Baker S.E."/>
            <person name="Andersen M.R."/>
            <person name="Nordberg H.P."/>
            <person name="Cantor M.N."/>
            <person name="Hua S.X."/>
        </authorList>
    </citation>
    <scope>NUCLEOTIDE SEQUENCE [LARGE SCALE GENOMIC DNA]</scope>
    <source>
        <strain evidence="3 4">CBS 102.13</strain>
    </source>
</reference>
<dbReference type="GeneID" id="36523809"/>
<evidence type="ECO:0000313" key="4">
    <source>
        <dbReference type="Proteomes" id="UP000234585"/>
    </source>
</evidence>
<dbReference type="RefSeq" id="XP_024670842.1">
    <property type="nucleotide sequence ID" value="XM_024816649.1"/>
</dbReference>
<feature type="compositionally biased region" description="Acidic residues" evidence="1">
    <location>
        <begin position="136"/>
        <end position="147"/>
    </location>
</feature>
<evidence type="ECO:0000256" key="1">
    <source>
        <dbReference type="SAM" id="MobiDB-lite"/>
    </source>
</evidence>
<organism evidence="3 4">
    <name type="scientific">Aspergillus candidus</name>
    <dbReference type="NCBI Taxonomy" id="41067"/>
    <lineage>
        <taxon>Eukaryota</taxon>
        <taxon>Fungi</taxon>
        <taxon>Dikarya</taxon>
        <taxon>Ascomycota</taxon>
        <taxon>Pezizomycotina</taxon>
        <taxon>Eurotiomycetes</taxon>
        <taxon>Eurotiomycetidae</taxon>
        <taxon>Eurotiales</taxon>
        <taxon>Aspergillaceae</taxon>
        <taxon>Aspergillus</taxon>
        <taxon>Aspergillus subgen. Circumdati</taxon>
    </lineage>
</organism>
<evidence type="ECO:0000313" key="3">
    <source>
        <dbReference type="EMBL" id="PLB36830.1"/>
    </source>
</evidence>
<accession>A0A2I2F874</accession>
<proteinExistence type="predicted"/>
<name>A0A2I2F874_ASPCN</name>
<evidence type="ECO:0000256" key="2">
    <source>
        <dbReference type="SAM" id="SignalP"/>
    </source>
</evidence>
<feature type="chain" id="PRO_5014192112" evidence="2">
    <location>
        <begin position="22"/>
        <end position="202"/>
    </location>
</feature>